<evidence type="ECO:0000313" key="8">
    <source>
        <dbReference type="EMBL" id="KAF1806476.1"/>
    </source>
</evidence>
<dbReference type="PANTHER" id="PTHR46212">
    <property type="entry name" value="PEFLIN"/>
    <property type="match status" value="1"/>
</dbReference>
<dbReference type="Gene3D" id="1.10.238.10">
    <property type="entry name" value="EF-hand"/>
    <property type="match status" value="1"/>
</dbReference>
<feature type="region of interest" description="Disordered" evidence="6">
    <location>
        <begin position="191"/>
        <end position="236"/>
    </location>
</feature>
<evidence type="ECO:0000256" key="5">
    <source>
        <dbReference type="ARBA" id="ARBA00022837"/>
    </source>
</evidence>
<feature type="compositionally biased region" description="Polar residues" evidence="6">
    <location>
        <begin position="1"/>
        <end position="11"/>
    </location>
</feature>
<reference evidence="8 9" key="1">
    <citation type="submission" date="2019-09" db="EMBL/GenBank/DDBJ databases">
        <authorList>
            <consortium name="DOE Joint Genome Institute"/>
            <person name="Mondo S.J."/>
            <person name="Navarro-Mendoza M.I."/>
            <person name="Perez-Arques C."/>
            <person name="Panchal S."/>
            <person name="Nicolas F.E."/>
            <person name="Ganguly P."/>
            <person name="Pangilinan J."/>
            <person name="Grigoriev I."/>
            <person name="Heitman J."/>
            <person name="Sanya K."/>
            <person name="Garre V."/>
        </authorList>
    </citation>
    <scope>NUCLEOTIDE SEQUENCE [LARGE SCALE GENOMIC DNA]</scope>
    <source>
        <strain evidence="8 9">MU402</strain>
    </source>
</reference>
<feature type="domain" description="EF-hand" evidence="7">
    <location>
        <begin position="352"/>
        <end position="387"/>
    </location>
</feature>
<feature type="domain" description="EF-hand" evidence="7">
    <location>
        <begin position="246"/>
        <end position="281"/>
    </location>
</feature>
<feature type="compositionally biased region" description="Polar residues" evidence="6">
    <location>
        <begin position="210"/>
        <end position="231"/>
    </location>
</feature>
<evidence type="ECO:0000256" key="6">
    <source>
        <dbReference type="SAM" id="MobiDB-lite"/>
    </source>
</evidence>
<evidence type="ECO:0000256" key="2">
    <source>
        <dbReference type="ARBA" id="ARBA00022490"/>
    </source>
</evidence>
<comment type="subcellular location">
    <subcellularLocation>
        <location evidence="1">Cytoplasm</location>
    </subcellularLocation>
</comment>
<evidence type="ECO:0000256" key="3">
    <source>
        <dbReference type="ARBA" id="ARBA00022723"/>
    </source>
</evidence>
<keyword evidence="2" id="KW-0963">Cytoplasm</keyword>
<keyword evidence="4" id="KW-0677">Repeat</keyword>
<organism evidence="8 9">
    <name type="scientific">Mucor circinelloides f. lusitanicus</name>
    <name type="common">Mucor racemosus var. lusitanicus</name>
    <dbReference type="NCBI Taxonomy" id="29924"/>
    <lineage>
        <taxon>Eukaryota</taxon>
        <taxon>Fungi</taxon>
        <taxon>Fungi incertae sedis</taxon>
        <taxon>Mucoromycota</taxon>
        <taxon>Mucoromycotina</taxon>
        <taxon>Mucoromycetes</taxon>
        <taxon>Mucorales</taxon>
        <taxon>Mucorineae</taxon>
        <taxon>Mucoraceae</taxon>
        <taxon>Mucor</taxon>
    </lineage>
</organism>
<proteinExistence type="predicted"/>
<comment type="caution">
    <text evidence="8">The sequence shown here is derived from an EMBL/GenBank/DDBJ whole genome shotgun (WGS) entry which is preliminary data.</text>
</comment>
<feature type="region of interest" description="Disordered" evidence="6">
    <location>
        <begin position="1"/>
        <end position="20"/>
    </location>
</feature>
<dbReference type="GO" id="GO:0048306">
    <property type="term" value="F:calcium-dependent protein binding"/>
    <property type="evidence" value="ECO:0007669"/>
    <property type="project" value="UniProtKB-ARBA"/>
</dbReference>
<dbReference type="PROSITE" id="PS00018">
    <property type="entry name" value="EF_HAND_1"/>
    <property type="match status" value="2"/>
</dbReference>
<evidence type="ECO:0000256" key="4">
    <source>
        <dbReference type="ARBA" id="ARBA00022737"/>
    </source>
</evidence>
<evidence type="ECO:0000259" key="7">
    <source>
        <dbReference type="PROSITE" id="PS50222"/>
    </source>
</evidence>
<dbReference type="PANTHER" id="PTHR46212:SF3">
    <property type="entry name" value="GH27120P"/>
    <property type="match status" value="1"/>
</dbReference>
<dbReference type="SUPFAM" id="SSF47473">
    <property type="entry name" value="EF-hand"/>
    <property type="match status" value="1"/>
</dbReference>
<name>A0A8H4F529_MUCCL</name>
<accession>A0A8H4F529</accession>
<dbReference type="InterPro" id="IPR018247">
    <property type="entry name" value="EF_Hand_1_Ca_BS"/>
</dbReference>
<keyword evidence="3" id="KW-0479">Metal-binding</keyword>
<evidence type="ECO:0000256" key="1">
    <source>
        <dbReference type="ARBA" id="ARBA00004496"/>
    </source>
</evidence>
<feature type="compositionally biased region" description="Low complexity" evidence="6">
    <location>
        <begin position="191"/>
        <end position="202"/>
    </location>
</feature>
<evidence type="ECO:0000313" key="9">
    <source>
        <dbReference type="Proteomes" id="UP000469890"/>
    </source>
</evidence>
<dbReference type="Proteomes" id="UP000469890">
    <property type="component" value="Unassembled WGS sequence"/>
</dbReference>
<keyword evidence="5" id="KW-0106">Calcium</keyword>
<dbReference type="GO" id="GO:0005737">
    <property type="term" value="C:cytoplasm"/>
    <property type="evidence" value="ECO:0007669"/>
    <property type="project" value="UniProtKB-SubCell"/>
</dbReference>
<dbReference type="Pfam" id="PF13499">
    <property type="entry name" value="EF-hand_7"/>
    <property type="match status" value="2"/>
</dbReference>
<sequence length="420" mass="48083">MNRQCSTGRKSNSQKRKLDEKIRTHFNVFRVNMNKRSMQEDGGSSDSLQVISDLHSQPMDMHVPIQEANHYQPQRQYHQQHQHPSSNFDNNDDLLAWAQELPSAAFVDLIDTSNLDMALGQISPSFYQPVNIPLPNNVHQPTVNTSIHDHAMNFTSSFNNNHNNTPMPPHRSHHSYPSIFNYEQNTSDATFGSFSSSSTSTTNPFDHLNTVPNQPDVSPLNQHAHCSSMPSRPNPPTFKNGPSYLRASEDFILFFHAIDADDSGLITFDELKQYLRNKDANNTHFNNEAVMTLIEMFDTNKDKAIDKREFPDMLAFIKNWERCFLFLDEDKSGTIDYQEMHYAIQSLGFADLSHKLILRLLQKFDRSGSGLIDLDNFIVACVTLCRCKEIYEIMCIKFGSTSLPINLEQFIISFIWPTPL</sequence>
<dbReference type="InterPro" id="IPR051426">
    <property type="entry name" value="Peflin/Sorcin_CaBP"/>
</dbReference>
<dbReference type="EMBL" id="JAAECE010000001">
    <property type="protein sequence ID" value="KAF1806476.1"/>
    <property type="molecule type" value="Genomic_DNA"/>
</dbReference>
<dbReference type="SMART" id="SM00054">
    <property type="entry name" value="EFh"/>
    <property type="match status" value="4"/>
</dbReference>
<protein>
    <recommendedName>
        <fullName evidence="7">EF-hand domain-containing protein</fullName>
    </recommendedName>
</protein>
<dbReference type="PROSITE" id="PS50222">
    <property type="entry name" value="EF_HAND_2"/>
    <property type="match status" value="3"/>
</dbReference>
<feature type="domain" description="EF-hand" evidence="7">
    <location>
        <begin position="315"/>
        <end position="350"/>
    </location>
</feature>
<gene>
    <name evidence="8" type="ORF">FB192DRAFT_1350684</name>
</gene>
<dbReference type="InterPro" id="IPR011992">
    <property type="entry name" value="EF-hand-dom_pair"/>
</dbReference>
<dbReference type="InterPro" id="IPR002048">
    <property type="entry name" value="EF_hand_dom"/>
</dbReference>
<dbReference type="AlphaFoldDB" id="A0A8H4F529"/>
<dbReference type="GO" id="GO:0005509">
    <property type="term" value="F:calcium ion binding"/>
    <property type="evidence" value="ECO:0007669"/>
    <property type="project" value="InterPro"/>
</dbReference>